<dbReference type="AlphaFoldDB" id="A0A9W7CFX6"/>
<feature type="compositionally biased region" description="Polar residues" evidence="1">
    <location>
        <begin position="28"/>
        <end position="41"/>
    </location>
</feature>
<feature type="compositionally biased region" description="Basic and acidic residues" evidence="1">
    <location>
        <begin position="186"/>
        <end position="198"/>
    </location>
</feature>
<proteinExistence type="predicted"/>
<dbReference type="OrthoDB" id="10419621at2759"/>
<feature type="compositionally biased region" description="Basic residues" evidence="1">
    <location>
        <begin position="1"/>
        <end position="10"/>
    </location>
</feature>
<feature type="region of interest" description="Disordered" evidence="1">
    <location>
        <begin position="1"/>
        <end position="91"/>
    </location>
</feature>
<dbReference type="Proteomes" id="UP001165122">
    <property type="component" value="Unassembled WGS sequence"/>
</dbReference>
<feature type="compositionally biased region" description="Basic and acidic residues" evidence="1">
    <location>
        <begin position="223"/>
        <end position="242"/>
    </location>
</feature>
<name>A0A9W7CFX6_9STRA</name>
<gene>
    <name evidence="2" type="ORF">TrLO_g8261</name>
</gene>
<sequence>MPFKKKKRPSSLRSTTAAEPEADESVLDTIQSTNLRRSVLNQEGKKVVRPEDLMKTTSSSTDTSAISTDSETKSRQNLAFDTETGKTETGESLLEAKKKRIMEEYINRNMTGAAVQENVVEEKRENIEGEKEDGDVGAGGAVLGGTGIAEVELPSSYKKAAVTAQAAAAAVKKRPSSSVPAMPGYDFKRQKSEHDRKLMGIPDDEGEQFPNKSAPLAAPEPSTTERRDADRTGFKTEADGSKEKKHKRDKDDSFFQKYMRKNARNFTREFHGKVRQSYTHTQSIGSFSYIYLTPTQSLLTLNT</sequence>
<evidence type="ECO:0000313" key="3">
    <source>
        <dbReference type="Proteomes" id="UP001165122"/>
    </source>
</evidence>
<comment type="caution">
    <text evidence="2">The sequence shown here is derived from an EMBL/GenBank/DDBJ whole genome shotgun (WGS) entry which is preliminary data.</text>
</comment>
<dbReference type="EMBL" id="BRXW01000113">
    <property type="protein sequence ID" value="GMI07557.1"/>
    <property type="molecule type" value="Genomic_DNA"/>
</dbReference>
<feature type="compositionally biased region" description="Basic and acidic residues" evidence="1">
    <location>
        <begin position="43"/>
        <end position="54"/>
    </location>
</feature>
<reference evidence="3" key="1">
    <citation type="journal article" date="2023" name="Commun. Biol.">
        <title>Genome analysis of Parmales, the sister group of diatoms, reveals the evolutionary specialization of diatoms from phago-mixotrophs to photoautotrophs.</title>
        <authorList>
            <person name="Ban H."/>
            <person name="Sato S."/>
            <person name="Yoshikawa S."/>
            <person name="Yamada K."/>
            <person name="Nakamura Y."/>
            <person name="Ichinomiya M."/>
            <person name="Sato N."/>
            <person name="Blanc-Mathieu R."/>
            <person name="Endo H."/>
            <person name="Kuwata A."/>
            <person name="Ogata H."/>
        </authorList>
    </citation>
    <scope>NUCLEOTIDE SEQUENCE [LARGE SCALE GENOMIC DNA]</scope>
    <source>
        <strain evidence="3">NIES 3700</strain>
    </source>
</reference>
<organism evidence="2 3">
    <name type="scientific">Triparma laevis f. longispina</name>
    <dbReference type="NCBI Taxonomy" id="1714387"/>
    <lineage>
        <taxon>Eukaryota</taxon>
        <taxon>Sar</taxon>
        <taxon>Stramenopiles</taxon>
        <taxon>Ochrophyta</taxon>
        <taxon>Bolidophyceae</taxon>
        <taxon>Parmales</taxon>
        <taxon>Triparmaceae</taxon>
        <taxon>Triparma</taxon>
    </lineage>
</organism>
<keyword evidence="3" id="KW-1185">Reference proteome</keyword>
<protein>
    <submittedName>
        <fullName evidence="2">Uncharacterized protein</fullName>
    </submittedName>
</protein>
<feature type="region of interest" description="Disordered" evidence="1">
    <location>
        <begin position="166"/>
        <end position="255"/>
    </location>
</feature>
<evidence type="ECO:0000313" key="2">
    <source>
        <dbReference type="EMBL" id="GMI07557.1"/>
    </source>
</evidence>
<accession>A0A9W7CFX6</accession>
<evidence type="ECO:0000256" key="1">
    <source>
        <dbReference type="SAM" id="MobiDB-lite"/>
    </source>
</evidence>
<feature type="compositionally biased region" description="Low complexity" evidence="1">
    <location>
        <begin position="56"/>
        <end position="69"/>
    </location>
</feature>